<comment type="caution">
    <text evidence="6">The sequence shown here is derived from an EMBL/GenBank/DDBJ whole genome shotgun (WGS) entry which is preliminary data.</text>
</comment>
<evidence type="ECO:0000256" key="1">
    <source>
        <dbReference type="ARBA" id="ARBA00022729"/>
    </source>
</evidence>
<reference evidence="6" key="1">
    <citation type="submission" date="2021-01" db="EMBL/GenBank/DDBJ databases">
        <title>Modified the classification status of verrucomicrobia.</title>
        <authorList>
            <person name="Feng X."/>
        </authorList>
    </citation>
    <scope>NUCLEOTIDE SEQUENCE</scope>
    <source>
        <strain evidence="6">JCM 18052</strain>
    </source>
</reference>
<evidence type="ECO:0000256" key="2">
    <source>
        <dbReference type="ARBA" id="ARBA00023157"/>
    </source>
</evidence>
<name>A0A934QZG4_9BACT</name>
<dbReference type="Pfam" id="PF07995">
    <property type="entry name" value="GSDH"/>
    <property type="match status" value="2"/>
</dbReference>
<dbReference type="SMART" id="SM00560">
    <property type="entry name" value="LamGL"/>
    <property type="match status" value="1"/>
</dbReference>
<dbReference type="Proteomes" id="UP000600139">
    <property type="component" value="Unassembled WGS sequence"/>
</dbReference>
<keyword evidence="7" id="KW-1185">Reference proteome</keyword>
<dbReference type="InterPro" id="IPR012938">
    <property type="entry name" value="Glc/Sorbosone_DH"/>
</dbReference>
<accession>A0A934QZG4</accession>
<dbReference type="PANTHER" id="PTHR19328">
    <property type="entry name" value="HEDGEHOG-INTERACTING PROTEIN"/>
    <property type="match status" value="1"/>
</dbReference>
<dbReference type="Gene3D" id="2.120.10.30">
    <property type="entry name" value="TolB, C-terminal domain"/>
    <property type="match status" value="1"/>
</dbReference>
<gene>
    <name evidence="6" type="ORF">JIN84_08075</name>
</gene>
<dbReference type="Gene3D" id="2.60.120.200">
    <property type="match status" value="2"/>
</dbReference>
<dbReference type="EMBL" id="JAENIK010000009">
    <property type="protein sequence ID" value="MBK1815568.1"/>
    <property type="molecule type" value="Genomic_DNA"/>
</dbReference>
<feature type="domain" description="Laminin G" evidence="4">
    <location>
        <begin position="1235"/>
        <end position="1380"/>
    </location>
</feature>
<dbReference type="CDD" id="cd00110">
    <property type="entry name" value="LamG"/>
    <property type="match status" value="1"/>
</dbReference>
<evidence type="ECO:0000256" key="3">
    <source>
        <dbReference type="SAM" id="SignalP"/>
    </source>
</evidence>
<evidence type="ECO:0000313" key="7">
    <source>
        <dbReference type="Proteomes" id="UP000600139"/>
    </source>
</evidence>
<dbReference type="InterPro" id="IPR011041">
    <property type="entry name" value="Quinoprot_gluc/sorb_DH_b-prop"/>
</dbReference>
<feature type="chain" id="PRO_5037550363" evidence="3">
    <location>
        <begin position="21"/>
        <end position="1541"/>
    </location>
</feature>
<sequence length="1541" mass="164837">MKSLPVMIAGGLSLSLGAMAGTPGLNAPEAVGPFLNNAFPHAEPTGASDWTVQETFNGINIRLPMCLAPYPGTNRLICVAKEGRVYTFENDPAANTTHLFLDLSNIVFTDSDCGMTWLVFHPEFGQPGSPNRDYVYITYKWKPAGGNGNESYWRLARFTVTTGGNGLPVADPASEQILIQQYDQQQWHDSGCMVFGPEGYLYIGIGDEGGSNDQYNDGQKINDRLFSGILRIDVDKKAGSHPIRRQPLRHPATPAAWPDSYTANYTIPDSNPFVDAGGGNLEEFYAIGLRQPYRFSYDNVSGLMWLAESGQDTREELDIITAGANFGWPFREGSIARPTGPQPPVVPSPLIGTLKEPIWDASHATDACTVGGFVYRGTTHPALVGKYLTVDNVTSHIRAHTYDGTIATNDLLTDMPSGSVYSGTSTIGWDQAGEPIFVKINGTGTRGRYFKLATVPAATTRAGWFRFEDQAADNVSGYVADNPEHAAENTVARGVRLLADDDGEGASANVFYNEGSGLGPTGFPANTRGVHMAAGDADGWPGNLAGDLHTESKLGVINDFTVELSFRPAAGSLGGGYQCFIGLDGQTGTTPPADGEDGPALQPFRLMRWGRNDAGATTFPLANGDLFLNVRTINPATNTWTTVPLKVLPAGSFTGDTWYHLAIIGDVAAGTLTVFRHDAGSYTQIAQATGYVGNLQSGVWSVGRGFYNGNAADWVTGADFDEVRITDEALPPSKFLYGSQPVMPMIPVVDPPPLLSQTGAFSNLATLAPAPGVVPYTVNAPLWSDRAAKMRWIALPNDGAHDTPAEKIVFQPEENWKFPTGTVFIKHFELPVDDAAPSVHRRLETRFIIMPTEGEPFGFTYRWRPDGSDAELLPAGLDEQIDIATTDGGVRQETWTYPGRSDCRFCHNGNAGYILGVKTQQLNGDMTYPLTGRTANQLETLGALGWFDGSYRPDLVGWMLKSHNVAETTADLTERVRSYIDSNCSQCHQPGGVRAFFDARLTTPIERQGLIFGELETTYGDDLNRIIRPGDPGRSIMLRRMGSLAEIKMPPIAKHIVDQAAIQLMTDWINSLGTGPLVRLTGPATTTGPFAVDVRFTQEVTGLTVQDFDIRGGTATGLTGSGTDYVLSVATANVDQVKITLPADAARNAGNAGNYESNRYVQAVVEPPGVDPDGLLAWYRLDDASGTVAKDVSASGGHHGTLVGTTPPAWGAGNFNGGLVFNNSNRVEIPNIVGNDFSFSFWMKTSQGFPRADSGAQGASLFFCDTPGNASDFIIAGTRSSGATGSVNRITVMTGVNSATASIQNHGVTSVNDGQWKHIVVTRAKTSGEVRIYINGTLDKAGTGSTTTLVSNPVISIGATPGNPGASYVGGLDEIRIYNKVLSQAEITALLSGPPDPPAPTLAAASTAYDDWTKAWFPGIHHLQGDRTAGLDFDHDGITNFGEFAYGVNPQVHDGISVPLTRATPDGPVVLSYIALRDKSAAGYQVMVSDDLLGWTDAAPHIISSSAEPLAGTDYERVTVTYAPPPDGAGKQFFSIRAIQR</sequence>
<dbReference type="InterPro" id="IPR006558">
    <property type="entry name" value="LamG-like"/>
</dbReference>
<evidence type="ECO:0000313" key="6">
    <source>
        <dbReference type="EMBL" id="MBK1815568.1"/>
    </source>
</evidence>
<dbReference type="InterPro" id="IPR013320">
    <property type="entry name" value="ConA-like_dom_sf"/>
</dbReference>
<dbReference type="SMART" id="SM00282">
    <property type="entry name" value="LamG"/>
    <property type="match status" value="1"/>
</dbReference>
<dbReference type="SUPFAM" id="SSF50952">
    <property type="entry name" value="Soluble quinoprotein glucose dehydrogenase"/>
    <property type="match status" value="1"/>
</dbReference>
<keyword evidence="2" id="KW-1015">Disulfide bond</keyword>
<dbReference type="Pfam" id="PF13385">
    <property type="entry name" value="Laminin_G_3"/>
    <property type="match status" value="1"/>
</dbReference>
<dbReference type="PANTHER" id="PTHR19328:SF75">
    <property type="entry name" value="ALDOSE SUGAR DEHYDROGENASE YLII"/>
    <property type="match status" value="1"/>
</dbReference>
<keyword evidence="1 3" id="KW-0732">Signal</keyword>
<dbReference type="InterPro" id="IPR011042">
    <property type="entry name" value="6-blade_b-propeller_TolB-like"/>
</dbReference>
<feature type="signal peptide" evidence="3">
    <location>
        <begin position="1"/>
        <end position="20"/>
    </location>
</feature>
<dbReference type="RefSeq" id="WP_200350531.1">
    <property type="nucleotide sequence ID" value="NZ_BAABHZ010000008.1"/>
</dbReference>
<dbReference type="InterPro" id="IPR001791">
    <property type="entry name" value="Laminin_G"/>
</dbReference>
<evidence type="ECO:0000259" key="5">
    <source>
        <dbReference type="SMART" id="SM00560"/>
    </source>
</evidence>
<organism evidence="6 7">
    <name type="scientific">Luteolibacter yonseiensis</name>
    <dbReference type="NCBI Taxonomy" id="1144680"/>
    <lineage>
        <taxon>Bacteria</taxon>
        <taxon>Pseudomonadati</taxon>
        <taxon>Verrucomicrobiota</taxon>
        <taxon>Verrucomicrobiia</taxon>
        <taxon>Verrucomicrobiales</taxon>
        <taxon>Verrucomicrobiaceae</taxon>
        <taxon>Luteolibacter</taxon>
    </lineage>
</organism>
<protein>
    <submittedName>
        <fullName evidence="6">PQQ-dependent sugar dehydrogenase</fullName>
    </submittedName>
</protein>
<dbReference type="SUPFAM" id="SSF49899">
    <property type="entry name" value="Concanavalin A-like lectins/glucanases"/>
    <property type="match status" value="2"/>
</dbReference>
<feature type="domain" description="LamG-like jellyroll fold" evidence="5">
    <location>
        <begin position="1235"/>
        <end position="1385"/>
    </location>
</feature>
<proteinExistence type="predicted"/>
<evidence type="ECO:0000259" key="4">
    <source>
        <dbReference type="SMART" id="SM00282"/>
    </source>
</evidence>